<dbReference type="RefSeq" id="WP_214519777.1">
    <property type="nucleotide sequence ID" value="NZ_CP104934.1"/>
</dbReference>
<gene>
    <name evidence="2" type="ORF">ORG12_14615</name>
</gene>
<feature type="transmembrane region" description="Helical" evidence="1">
    <location>
        <begin position="73"/>
        <end position="91"/>
    </location>
</feature>
<evidence type="ECO:0000313" key="2">
    <source>
        <dbReference type="EMBL" id="MCX2849910.1"/>
    </source>
</evidence>
<feature type="transmembrane region" description="Helical" evidence="1">
    <location>
        <begin position="6"/>
        <end position="39"/>
    </location>
</feature>
<keyword evidence="1" id="KW-1133">Transmembrane helix</keyword>
<feature type="transmembrane region" description="Helical" evidence="1">
    <location>
        <begin position="234"/>
        <end position="262"/>
    </location>
</feature>
<comment type="caution">
    <text evidence="2">The sequence shown here is derived from an EMBL/GenBank/DDBJ whole genome shotgun (WGS) entry which is preliminary data.</text>
</comment>
<evidence type="ECO:0000256" key="1">
    <source>
        <dbReference type="SAM" id="Phobius"/>
    </source>
</evidence>
<reference evidence="2 3" key="1">
    <citation type="submission" date="2022-11" db="EMBL/GenBank/DDBJ databases">
        <title>Taxonomy of Curtobacterium flaccumfaciens.</title>
        <authorList>
            <person name="Osdaghi E."/>
            <person name="Taghavi S.M."/>
            <person name="Hamidizade M."/>
            <person name="Abachi H."/>
            <person name="Fazliarab A."/>
            <person name="Baeyen S."/>
            <person name="Portier P."/>
            <person name="Van Vaerenbergh J."/>
            <person name="Jacques M.-A."/>
        </authorList>
    </citation>
    <scope>NUCLEOTIDE SEQUENCE [LARGE SCALE GENOMIC DNA]</scope>
    <source>
        <strain evidence="2 3">LMG 3715</strain>
    </source>
</reference>
<name>A0ABT3S513_9MICO</name>
<evidence type="ECO:0008006" key="4">
    <source>
        <dbReference type="Google" id="ProtNLM"/>
    </source>
</evidence>
<keyword evidence="1" id="KW-0812">Transmembrane</keyword>
<keyword evidence="1" id="KW-0472">Membrane</keyword>
<dbReference type="Proteomes" id="UP001207276">
    <property type="component" value="Unassembled WGS sequence"/>
</dbReference>
<feature type="transmembrane region" description="Helical" evidence="1">
    <location>
        <begin position="268"/>
        <end position="292"/>
    </location>
</feature>
<feature type="transmembrane region" description="Helical" evidence="1">
    <location>
        <begin position="103"/>
        <end position="122"/>
    </location>
</feature>
<feature type="transmembrane region" description="Helical" evidence="1">
    <location>
        <begin position="389"/>
        <end position="421"/>
    </location>
</feature>
<feature type="transmembrane region" description="Helical" evidence="1">
    <location>
        <begin position="46"/>
        <end position="67"/>
    </location>
</feature>
<proteinExistence type="predicted"/>
<feature type="transmembrane region" description="Helical" evidence="1">
    <location>
        <begin position="358"/>
        <end position="382"/>
    </location>
</feature>
<accession>A0ABT3S513</accession>
<feature type="transmembrane region" description="Helical" evidence="1">
    <location>
        <begin position="204"/>
        <end position="222"/>
    </location>
</feature>
<feature type="transmembrane region" description="Helical" evidence="1">
    <location>
        <begin position="153"/>
        <end position="172"/>
    </location>
</feature>
<keyword evidence="3" id="KW-1185">Reference proteome</keyword>
<dbReference type="EMBL" id="JAPJDE010000005">
    <property type="protein sequence ID" value="MCX2849910.1"/>
    <property type="molecule type" value="Genomic_DNA"/>
</dbReference>
<organism evidence="2 3">
    <name type="scientific">Curtobacterium poinsettiae</name>
    <dbReference type="NCBI Taxonomy" id="159612"/>
    <lineage>
        <taxon>Bacteria</taxon>
        <taxon>Bacillati</taxon>
        <taxon>Actinomycetota</taxon>
        <taxon>Actinomycetes</taxon>
        <taxon>Micrococcales</taxon>
        <taxon>Microbacteriaceae</taxon>
        <taxon>Curtobacterium</taxon>
    </lineage>
</organism>
<evidence type="ECO:0000313" key="3">
    <source>
        <dbReference type="Proteomes" id="UP001207276"/>
    </source>
</evidence>
<protein>
    <recommendedName>
        <fullName evidence="4">O-antigen ligase domain-containing protein</fullName>
    </recommendedName>
</protein>
<sequence>MRTVWILALGTLAVVLTVFVVTSGPGLFIAGFVAVMVAYALVPRRLVVQITAAVVISLMLAFPVQYLSGYGPLSLVVLVATPALTVVALIRGATMPRAESKKVLAIAAAFVALLVASTFAHSDVSNPSLLWATLIPAICAAMLLAASGEKGIHFVETAVVSIACVEAIYAVAEVSLKLTPLWTESSVERASQIIPGLLRAQGTLGHPLPLALLCVVGFALVLGRRYRNAIPVSVLGAFVLLSGIIATGSRSALAIVAILLAFSFGRRIWTVALAAVLVGSTTAVALAVGGFFQSATWVNFVGGDSLSHRDGALGAVPRLLTEQSTGSILFGNGYFSAPSLFAQGLLQRGNFYAIDNQFVTSLVEAGLAGTFILASLCVALWVTGTRYRMLIFAIVAFFFSFDLLSWPSAATIFAMAVMFVVCAGNRQESTVDLTQPELFVRRPRLASARTPS</sequence>
<feature type="transmembrane region" description="Helical" evidence="1">
    <location>
        <begin position="128"/>
        <end position="146"/>
    </location>
</feature>